<evidence type="ECO:0000313" key="2">
    <source>
        <dbReference type="Proteomes" id="UP000234323"/>
    </source>
</evidence>
<name>A0A2I1G6U8_9GLOM</name>
<protein>
    <submittedName>
        <fullName evidence="1">Uncharacterized protein</fullName>
    </submittedName>
</protein>
<organism evidence="1 2">
    <name type="scientific">Rhizophagus irregularis</name>
    <dbReference type="NCBI Taxonomy" id="588596"/>
    <lineage>
        <taxon>Eukaryota</taxon>
        <taxon>Fungi</taxon>
        <taxon>Fungi incertae sedis</taxon>
        <taxon>Mucoromycota</taxon>
        <taxon>Glomeromycotina</taxon>
        <taxon>Glomeromycetes</taxon>
        <taxon>Glomerales</taxon>
        <taxon>Glomeraceae</taxon>
        <taxon>Rhizophagus</taxon>
    </lineage>
</organism>
<proteinExistence type="predicted"/>
<dbReference type="EMBL" id="LLXI01000194">
    <property type="protein sequence ID" value="PKY42356.1"/>
    <property type="molecule type" value="Genomic_DNA"/>
</dbReference>
<dbReference type="VEuPathDB" id="FungiDB:RhiirFUN_023055"/>
<reference evidence="1 2" key="1">
    <citation type="submission" date="2015-10" db="EMBL/GenBank/DDBJ databases">
        <title>Genome analyses suggest a sexual origin of heterokaryosis in a supposedly ancient asexual fungus.</title>
        <authorList>
            <person name="Ropars J."/>
            <person name="Sedzielewska K."/>
            <person name="Noel J."/>
            <person name="Charron P."/>
            <person name="Farinelli L."/>
            <person name="Marton T."/>
            <person name="Kruger M."/>
            <person name="Pelin A."/>
            <person name="Brachmann A."/>
            <person name="Corradi N."/>
        </authorList>
    </citation>
    <scope>NUCLEOTIDE SEQUENCE [LARGE SCALE GENOMIC DNA]</scope>
    <source>
        <strain evidence="1 2">A4</strain>
    </source>
</reference>
<dbReference type="Proteomes" id="UP000234323">
    <property type="component" value="Unassembled WGS sequence"/>
</dbReference>
<accession>A0A2I1G6U8</accession>
<dbReference type="AlphaFoldDB" id="A0A2I1G6U8"/>
<dbReference type="VEuPathDB" id="FungiDB:FUN_023701"/>
<keyword evidence="2" id="KW-1185">Reference proteome</keyword>
<evidence type="ECO:0000313" key="1">
    <source>
        <dbReference type="EMBL" id="PKY42356.1"/>
    </source>
</evidence>
<gene>
    <name evidence="1" type="ORF">RhiirA4_456136</name>
</gene>
<dbReference type="OrthoDB" id="2308021at2759"/>
<sequence>MESNIVAAKPFITAQGNCIMENNFVTNGMVFQIRGDLNDKEKAKLAQQSEDEILFQFRSNDNLNRTEDVLPPEFKRHKGRVAHKRIKSAIENNVRTTCKKMSWDRSLCENLYF</sequence>
<comment type="caution">
    <text evidence="1">The sequence shown here is derived from an EMBL/GenBank/DDBJ whole genome shotgun (WGS) entry which is preliminary data.</text>
</comment>